<dbReference type="InterPro" id="IPR035903">
    <property type="entry name" value="HesB-like_dom_sf"/>
</dbReference>
<reference evidence="2 3" key="1">
    <citation type="submission" date="2024-03" db="EMBL/GenBank/DDBJ databases">
        <title>Mouse gut bacterial collection (mGBC) of GemPharmatech.</title>
        <authorList>
            <person name="He Y."/>
            <person name="Dong L."/>
            <person name="Wu D."/>
            <person name="Gao X."/>
            <person name="Lin Z."/>
        </authorList>
    </citation>
    <scope>NUCLEOTIDE SEQUENCE [LARGE SCALE GENOMIC DNA]</scope>
    <source>
        <strain evidence="2 3">61-15</strain>
    </source>
</reference>
<organism evidence="2 3">
    <name type="scientific">Lactococcus ileimucosae</name>
    <dbReference type="NCBI Taxonomy" id="2941329"/>
    <lineage>
        <taxon>Bacteria</taxon>
        <taxon>Bacillati</taxon>
        <taxon>Bacillota</taxon>
        <taxon>Bacilli</taxon>
        <taxon>Lactobacillales</taxon>
        <taxon>Streptococcaceae</taxon>
        <taxon>Lactococcus</taxon>
    </lineage>
</organism>
<accession>A0ABV4D4I3</accession>
<dbReference type="EMBL" id="JBCLSH010000022">
    <property type="protein sequence ID" value="MEY8443924.1"/>
    <property type="molecule type" value="Genomic_DNA"/>
</dbReference>
<keyword evidence="3" id="KW-1185">Reference proteome</keyword>
<dbReference type="Proteomes" id="UP001565283">
    <property type="component" value="Unassembled WGS sequence"/>
</dbReference>
<name>A0ABV4D4I3_9LACT</name>
<dbReference type="Gene3D" id="2.60.300.12">
    <property type="entry name" value="HesB-like domain"/>
    <property type="match status" value="1"/>
</dbReference>
<proteinExistence type="predicted"/>
<dbReference type="RefSeq" id="WP_369948454.1">
    <property type="nucleotide sequence ID" value="NZ_JBCLSH010000022.1"/>
</dbReference>
<evidence type="ECO:0000259" key="1">
    <source>
        <dbReference type="Pfam" id="PF01521"/>
    </source>
</evidence>
<dbReference type="Pfam" id="PF01521">
    <property type="entry name" value="Fe-S_biosyn"/>
    <property type="match status" value="1"/>
</dbReference>
<gene>
    <name evidence="2" type="ORF">AALA52_06675</name>
</gene>
<sequence>MKLIFDKEVSERLVKFENVDFVLDFDHELSEKNESVEACAGGISRYRLLAIDKGKLPEVFDAHLDSEFGPVYFKKWGEMFWGSQDLYAKVEGSYNLIALKTDGEYLSHNLLIVDYRGKL</sequence>
<protein>
    <submittedName>
        <fullName evidence="2">Iron-sulfur cluster biosynthesis family protein</fullName>
    </submittedName>
</protein>
<feature type="domain" description="Core" evidence="1">
    <location>
        <begin position="1"/>
        <end position="114"/>
    </location>
</feature>
<evidence type="ECO:0000313" key="2">
    <source>
        <dbReference type="EMBL" id="MEY8443924.1"/>
    </source>
</evidence>
<dbReference type="SUPFAM" id="SSF89360">
    <property type="entry name" value="HesB-like domain"/>
    <property type="match status" value="1"/>
</dbReference>
<evidence type="ECO:0000313" key="3">
    <source>
        <dbReference type="Proteomes" id="UP001565283"/>
    </source>
</evidence>
<comment type="caution">
    <text evidence="2">The sequence shown here is derived from an EMBL/GenBank/DDBJ whole genome shotgun (WGS) entry which is preliminary data.</text>
</comment>
<dbReference type="InterPro" id="IPR000361">
    <property type="entry name" value="ATAP_core_dom"/>
</dbReference>